<organism evidence="1 2">
    <name type="scientific">Prorocentrum cordatum</name>
    <dbReference type="NCBI Taxonomy" id="2364126"/>
    <lineage>
        <taxon>Eukaryota</taxon>
        <taxon>Sar</taxon>
        <taxon>Alveolata</taxon>
        <taxon>Dinophyceae</taxon>
        <taxon>Prorocentrales</taxon>
        <taxon>Prorocentraceae</taxon>
        <taxon>Prorocentrum</taxon>
    </lineage>
</organism>
<evidence type="ECO:0000313" key="1">
    <source>
        <dbReference type="EMBL" id="CAK0874659.1"/>
    </source>
</evidence>
<accession>A0ABN9VP40</accession>
<dbReference type="EMBL" id="CAUYUJ010017417">
    <property type="protein sequence ID" value="CAK0874659.1"/>
    <property type="molecule type" value="Genomic_DNA"/>
</dbReference>
<dbReference type="Proteomes" id="UP001189429">
    <property type="component" value="Unassembled WGS sequence"/>
</dbReference>
<keyword evidence="2" id="KW-1185">Reference proteome</keyword>
<reference evidence="1" key="1">
    <citation type="submission" date="2023-10" db="EMBL/GenBank/DDBJ databases">
        <authorList>
            <person name="Chen Y."/>
            <person name="Shah S."/>
            <person name="Dougan E. K."/>
            <person name="Thang M."/>
            <person name="Chan C."/>
        </authorList>
    </citation>
    <scope>NUCLEOTIDE SEQUENCE [LARGE SCALE GENOMIC DNA]</scope>
</reference>
<dbReference type="PANTHER" id="PTHR13132">
    <property type="entry name" value="ALPHA- 1,6 -FUCOSYLTRANSFERASE"/>
    <property type="match status" value="1"/>
</dbReference>
<name>A0ABN9VP40_9DINO</name>
<protein>
    <submittedName>
        <fullName evidence="1">Uncharacterized protein</fullName>
    </submittedName>
</protein>
<dbReference type="PANTHER" id="PTHR13132:SF29">
    <property type="entry name" value="ALPHA-(1,6)-FUCOSYLTRANSFERASE"/>
    <property type="match status" value="1"/>
</dbReference>
<sequence>MLSDVRREEEIAREVAHARAGIGEDYVGFAHNVKASGNPTRHMVNHLYRNEVWVVKASHESNREYIHDPQDECADYAADTGIINASTYPWHQLVFSKQKPAIMLYGTGYAQALIWKHQNPVNCTDAKFIGDRLIFRNGEYGDRYGMGAALHHVARALAIAMNSGRVLVFERRDRDPTFGWYERVHCKGTRGWDCWFVPVSHCEPVGDVVVIDPMRIRNLAFIGDALHQPAITPQVFDHMLRNCSPVKTSMYFYWWRAQAVTYLISRAPESED</sequence>
<comment type="caution">
    <text evidence="1">The sequence shown here is derived from an EMBL/GenBank/DDBJ whole genome shotgun (WGS) entry which is preliminary data.</text>
</comment>
<gene>
    <name evidence="1" type="ORF">PCOR1329_LOCUS59493</name>
</gene>
<proteinExistence type="predicted"/>
<evidence type="ECO:0000313" key="2">
    <source>
        <dbReference type="Proteomes" id="UP001189429"/>
    </source>
</evidence>